<evidence type="ECO:0000259" key="3">
    <source>
        <dbReference type="Pfam" id="PF24883"/>
    </source>
</evidence>
<dbReference type="InterPro" id="IPR056884">
    <property type="entry name" value="NPHP3-like_N"/>
</dbReference>
<dbReference type="PANTHER" id="PTHR10039">
    <property type="entry name" value="AMELOGENIN"/>
    <property type="match status" value="1"/>
</dbReference>
<dbReference type="HOGENOM" id="CLU_002406_4_1_1"/>
<dbReference type="Pfam" id="PF24883">
    <property type="entry name" value="NPHP3_N"/>
    <property type="match status" value="1"/>
</dbReference>
<sequence>MKKMEKAFNDLANTIIPQDSSNFQRTSLEDVRQAALDIERELASRQSLRNMRRLMPLFSGLEHYAATMSVVCNGTPFLPWVWAPITLILRIASEYVEAFEQIIKGYSRIADSLKRFEILGKAFSDNSEFGFTLATFYEDILEFHRHAYKFVRRNGWRILFLTSWGRFQRRFESILESLERHGALIDQEANARNIVEAREMRHDLRSWREETLSKLSQQEDVQLEKQYQSILSWLKKDKSDQLAIMDTIMTEISKYPDVYICVRDCAKVKAWLRRNTAVSLLWVQGIPGCGKTFIAAQLIRYLRIAKMPLLYHFCSYSYATSLAYDQIIRSLISQVVMGDKDLVAFVCNDYVFGKKLPTLHVLEELLENLLAASSSEPRQTEFKWIILDGLDECSPEQQTQLLRFTKRIIAKVSSNSSSGNTVCKFLIASQFSPEISRRIKKEHTLSLSHERSLVEKAIQQYVEQRLKPLYQRFQSLELSEQQFQAMSQTVVRKADGMFLYARLVLDYLSTNIFMDEEEIKSSLDLLPARLTEFYEKLLAQMLGKLDDRSINHVRCVLGWVAFQKRPLKRLEFLSAVSFSQGNPEIKNLAPGYIFDICGPLIDQRPDTTITFVHSSVKT</sequence>
<evidence type="ECO:0000256" key="1">
    <source>
        <dbReference type="ARBA" id="ARBA00022737"/>
    </source>
</evidence>
<dbReference type="SUPFAM" id="SSF52540">
    <property type="entry name" value="P-loop containing nucleoside triphosphate hydrolases"/>
    <property type="match status" value="1"/>
</dbReference>
<name>T0M016_COLGC</name>
<evidence type="ECO:0000259" key="2">
    <source>
        <dbReference type="Pfam" id="PF24809"/>
    </source>
</evidence>
<dbReference type="InterPro" id="IPR027417">
    <property type="entry name" value="P-loop_NTPase"/>
</dbReference>
<dbReference type="STRING" id="1237896.T0M016"/>
<dbReference type="OrthoDB" id="4833279at2759"/>
<dbReference type="OMA" id="EYWTEYL"/>
<protein>
    <submittedName>
        <fullName evidence="4">Uncharacterized protein</fullName>
    </submittedName>
</protein>
<dbReference type="PANTHER" id="PTHR10039:SF14">
    <property type="entry name" value="NACHT DOMAIN-CONTAINING PROTEIN"/>
    <property type="match status" value="1"/>
</dbReference>
<organism evidence="4 5">
    <name type="scientific">Colletotrichum gloeosporioides (strain Cg-14)</name>
    <name type="common">Anthracnose fungus</name>
    <name type="synonym">Glomerella cingulata</name>
    <dbReference type="NCBI Taxonomy" id="1237896"/>
    <lineage>
        <taxon>Eukaryota</taxon>
        <taxon>Fungi</taxon>
        <taxon>Dikarya</taxon>
        <taxon>Ascomycota</taxon>
        <taxon>Pezizomycotina</taxon>
        <taxon>Sordariomycetes</taxon>
        <taxon>Hypocreomycetidae</taxon>
        <taxon>Glomerellales</taxon>
        <taxon>Glomerellaceae</taxon>
        <taxon>Colletotrichum</taxon>
        <taxon>Colletotrichum gloeosporioides species complex</taxon>
    </lineage>
</organism>
<evidence type="ECO:0000313" key="4">
    <source>
        <dbReference type="EMBL" id="EQB57126.1"/>
    </source>
</evidence>
<feature type="domain" description="Nephrocystin 3-like N-terminal" evidence="3">
    <location>
        <begin position="265"/>
        <end position="429"/>
    </location>
</feature>
<keyword evidence="1" id="KW-0677">Repeat</keyword>
<comment type="caution">
    <text evidence="4">The sequence shown here is derived from an EMBL/GenBank/DDBJ whole genome shotgun (WGS) entry which is preliminary data.</text>
</comment>
<reference evidence="5" key="1">
    <citation type="journal article" date="2013" name="Mol. Plant Microbe Interact.">
        <title>Global aspects of pacC regulation of pathogenicity genes in Colletotrichum gloeosporioides as revealed by transcriptome analysis.</title>
        <authorList>
            <person name="Alkan N."/>
            <person name="Meng X."/>
            <person name="Friedlander G."/>
            <person name="Reuveni E."/>
            <person name="Sukno S."/>
            <person name="Sherman A."/>
            <person name="Thon M."/>
            <person name="Fluhr R."/>
            <person name="Prusky D."/>
        </authorList>
    </citation>
    <scope>NUCLEOTIDE SEQUENCE [LARGE SCALE GENOMIC DNA]</scope>
    <source>
        <strain evidence="5">Cg-14</strain>
    </source>
</reference>
<dbReference type="AlphaFoldDB" id="T0M016"/>
<feature type="domain" description="DUF7708" evidence="2">
    <location>
        <begin position="59"/>
        <end position="193"/>
    </location>
</feature>
<dbReference type="Gene3D" id="3.40.50.300">
    <property type="entry name" value="P-loop containing nucleotide triphosphate hydrolases"/>
    <property type="match status" value="1"/>
</dbReference>
<dbReference type="Proteomes" id="UP000015530">
    <property type="component" value="Unassembled WGS sequence"/>
</dbReference>
<accession>T0M016</accession>
<proteinExistence type="predicted"/>
<dbReference type="Pfam" id="PF24809">
    <property type="entry name" value="DUF7708"/>
    <property type="match status" value="1"/>
</dbReference>
<evidence type="ECO:0000313" key="5">
    <source>
        <dbReference type="Proteomes" id="UP000015530"/>
    </source>
</evidence>
<dbReference type="InterPro" id="IPR056125">
    <property type="entry name" value="DUF7708"/>
</dbReference>
<gene>
    <name evidence="4" type="ORF">CGLO_02763</name>
</gene>
<dbReference type="EMBL" id="AMYD01000569">
    <property type="protein sequence ID" value="EQB57126.1"/>
    <property type="molecule type" value="Genomic_DNA"/>
</dbReference>